<dbReference type="AlphaFoldDB" id="A0AB34LIV5"/>
<accession>A0AB34LIV5</accession>
<name>A0AB34LIV5_PARDI</name>
<gene>
    <name evidence="1" type="ORF">M091_4327</name>
</gene>
<comment type="caution">
    <text evidence="1">The sequence shown here is derived from an EMBL/GenBank/DDBJ whole genome shotgun (WGS) entry which is preliminary data.</text>
</comment>
<dbReference type="EMBL" id="JNHK01000057">
    <property type="protein sequence ID" value="KDS39507.1"/>
    <property type="molecule type" value="Genomic_DNA"/>
</dbReference>
<organism evidence="1 2">
    <name type="scientific">Parabacteroides distasonis str. 3776 D15 i</name>
    <dbReference type="NCBI Taxonomy" id="1339342"/>
    <lineage>
        <taxon>Bacteria</taxon>
        <taxon>Pseudomonadati</taxon>
        <taxon>Bacteroidota</taxon>
        <taxon>Bacteroidia</taxon>
        <taxon>Bacteroidales</taxon>
        <taxon>Tannerellaceae</taxon>
        <taxon>Parabacteroides</taxon>
    </lineage>
</organism>
<evidence type="ECO:0000313" key="2">
    <source>
        <dbReference type="Proteomes" id="UP000027850"/>
    </source>
</evidence>
<proteinExistence type="predicted"/>
<evidence type="ECO:0000313" key="1">
    <source>
        <dbReference type="EMBL" id="KDS39507.1"/>
    </source>
</evidence>
<dbReference type="Proteomes" id="UP000027850">
    <property type="component" value="Unassembled WGS sequence"/>
</dbReference>
<protein>
    <submittedName>
        <fullName evidence="1">Uncharacterized protein</fullName>
    </submittedName>
</protein>
<sequence length="39" mass="5032">MVRQELSVMYRPFYHFRLTIVVRYKRDSQLFHTLYLFNY</sequence>
<reference evidence="1 2" key="1">
    <citation type="submission" date="2014-04" db="EMBL/GenBank/DDBJ databases">
        <authorList>
            <person name="Sears C."/>
            <person name="Carroll K."/>
            <person name="Sack B.R."/>
            <person name="Qadri F."/>
            <person name="Myers L.L."/>
            <person name="Chung G.-T."/>
            <person name="Escheverria P."/>
            <person name="Fraser C.M."/>
            <person name="Sadzewicz L."/>
            <person name="Shefchek K.A."/>
            <person name="Tallon L."/>
            <person name="Das S.P."/>
            <person name="Daugherty S."/>
            <person name="Mongodin E.F."/>
        </authorList>
    </citation>
    <scope>NUCLEOTIDE SEQUENCE [LARGE SCALE GENOMIC DNA]</scope>
    <source>
        <strain evidence="1 2">3776 D15 i</strain>
    </source>
</reference>